<dbReference type="Pfam" id="PF13704">
    <property type="entry name" value="Glyco_tranf_2_4"/>
    <property type="match status" value="1"/>
</dbReference>
<dbReference type="InterPro" id="IPR029044">
    <property type="entry name" value="Nucleotide-diphossugar_trans"/>
</dbReference>
<evidence type="ECO:0000313" key="1">
    <source>
        <dbReference type="EMBL" id="SDD65951.1"/>
    </source>
</evidence>
<sequence>MTDSPAPPLQPIGWTDAYRLRWKRRRLLWRSFRSRHALRSLADRTAAIRPGHVLAFTTLRNEALRLPGFLDHYRRLGVDHFLMVDNGSDDGSLEMLAAKPDVSLWQTAASYRTARFGLDWLTWLQMRHGHGHWCLMVDADELLVYAHHDTSDLHALTGWLEGQGRTAFGAHMLDLYPKGPVGAQSFLPGDDPLDLLGWFDAGPYRARRQQPLGNLWVQGGARERMFFADDPRRSPTLNKIPLMRWNRRYAYVNSCHSALPRHLNGAYDGPGGTSPSGVLLHTKFLPDIVSRSEIEKSRQQHFHSPSEFDRYYDDLVASPDFWTSSSVRLSGWRQLQELGLITPGGWSG</sequence>
<dbReference type="SUPFAM" id="SSF53448">
    <property type="entry name" value="Nucleotide-diphospho-sugar transferases"/>
    <property type="match status" value="1"/>
</dbReference>
<dbReference type="Proteomes" id="UP000199628">
    <property type="component" value="Unassembled WGS sequence"/>
</dbReference>
<proteinExistence type="predicted"/>
<name>A0A1G6WJH0_9RHOB</name>
<dbReference type="STRING" id="639004.SAMN04488239_10995"/>
<organism evidence="1 2">
    <name type="scientific">Ruegeria marina</name>
    <dbReference type="NCBI Taxonomy" id="639004"/>
    <lineage>
        <taxon>Bacteria</taxon>
        <taxon>Pseudomonadati</taxon>
        <taxon>Pseudomonadota</taxon>
        <taxon>Alphaproteobacteria</taxon>
        <taxon>Rhodobacterales</taxon>
        <taxon>Roseobacteraceae</taxon>
        <taxon>Ruegeria</taxon>
    </lineage>
</organism>
<evidence type="ECO:0000313" key="2">
    <source>
        <dbReference type="Proteomes" id="UP000199628"/>
    </source>
</evidence>
<gene>
    <name evidence="1" type="ORF">SAMN04488239_10995</name>
</gene>
<keyword evidence="2" id="KW-1185">Reference proteome</keyword>
<dbReference type="EMBL" id="FMZV01000009">
    <property type="protein sequence ID" value="SDD65951.1"/>
    <property type="molecule type" value="Genomic_DNA"/>
</dbReference>
<keyword evidence="1" id="KW-0808">Transferase</keyword>
<protein>
    <submittedName>
        <fullName evidence="1">Glycosyl transferase family 2</fullName>
    </submittedName>
</protein>
<reference evidence="2" key="1">
    <citation type="submission" date="2016-10" db="EMBL/GenBank/DDBJ databases">
        <authorList>
            <person name="Varghese N."/>
            <person name="Submissions S."/>
        </authorList>
    </citation>
    <scope>NUCLEOTIDE SEQUENCE [LARGE SCALE GENOMIC DNA]</scope>
    <source>
        <strain evidence="2">CGMCC 1.9108</strain>
    </source>
</reference>
<dbReference type="AlphaFoldDB" id="A0A1G6WJH0"/>
<dbReference type="OrthoDB" id="3010234at2"/>
<dbReference type="GO" id="GO:0016740">
    <property type="term" value="F:transferase activity"/>
    <property type="evidence" value="ECO:0007669"/>
    <property type="project" value="UniProtKB-KW"/>
</dbReference>
<dbReference type="RefSeq" id="WP_093032513.1">
    <property type="nucleotide sequence ID" value="NZ_FMZV01000009.1"/>
</dbReference>
<accession>A0A1G6WJH0</accession>